<protein>
    <submittedName>
        <fullName evidence="2">PQQ-binding-like beta-propeller repeat protein</fullName>
    </submittedName>
</protein>
<dbReference type="RefSeq" id="WP_386187469.1">
    <property type="nucleotide sequence ID" value="NZ_JBHSBC010000001.1"/>
</dbReference>
<organism evidence="2 3">
    <name type="scientific">Streptosporangium jomthongense</name>
    <dbReference type="NCBI Taxonomy" id="1193683"/>
    <lineage>
        <taxon>Bacteria</taxon>
        <taxon>Bacillati</taxon>
        <taxon>Actinomycetota</taxon>
        <taxon>Actinomycetes</taxon>
        <taxon>Streptosporangiales</taxon>
        <taxon>Streptosporangiaceae</taxon>
        <taxon>Streptosporangium</taxon>
    </lineage>
</organism>
<dbReference type="EMBL" id="JBHSBC010000001">
    <property type="protein sequence ID" value="MFC3979028.1"/>
    <property type="molecule type" value="Genomic_DNA"/>
</dbReference>
<keyword evidence="3" id="KW-1185">Reference proteome</keyword>
<dbReference type="InterPro" id="IPR002372">
    <property type="entry name" value="PQQ_rpt_dom"/>
</dbReference>
<gene>
    <name evidence="2" type="ORF">ACFOYY_02780</name>
</gene>
<dbReference type="InterPro" id="IPR011047">
    <property type="entry name" value="Quinoprotein_ADH-like_sf"/>
</dbReference>
<feature type="domain" description="Pyrrolo-quinoline quinone repeat" evidence="1">
    <location>
        <begin position="148"/>
        <end position="289"/>
    </location>
</feature>
<dbReference type="Pfam" id="PF13360">
    <property type="entry name" value="PQQ_2"/>
    <property type="match status" value="1"/>
</dbReference>
<evidence type="ECO:0000313" key="3">
    <source>
        <dbReference type="Proteomes" id="UP001595698"/>
    </source>
</evidence>
<evidence type="ECO:0000259" key="1">
    <source>
        <dbReference type="Pfam" id="PF13360"/>
    </source>
</evidence>
<reference evidence="3" key="1">
    <citation type="journal article" date="2019" name="Int. J. Syst. Evol. Microbiol.">
        <title>The Global Catalogue of Microorganisms (GCM) 10K type strain sequencing project: providing services to taxonomists for standard genome sequencing and annotation.</title>
        <authorList>
            <consortium name="The Broad Institute Genomics Platform"/>
            <consortium name="The Broad Institute Genome Sequencing Center for Infectious Disease"/>
            <person name="Wu L."/>
            <person name="Ma J."/>
        </authorList>
    </citation>
    <scope>NUCLEOTIDE SEQUENCE [LARGE SCALE GENOMIC DNA]</scope>
    <source>
        <strain evidence="3">TBRC 7912</strain>
    </source>
</reference>
<accession>A0ABV8EV95</accession>
<dbReference type="Gene3D" id="2.130.10.10">
    <property type="entry name" value="YVTN repeat-like/Quinoprotein amine dehydrogenase"/>
    <property type="match status" value="1"/>
</dbReference>
<dbReference type="Proteomes" id="UP001595698">
    <property type="component" value="Unassembled WGS sequence"/>
</dbReference>
<dbReference type="SUPFAM" id="SSF50998">
    <property type="entry name" value="Quinoprotein alcohol dehydrogenase-like"/>
    <property type="match status" value="1"/>
</dbReference>
<proteinExistence type="predicted"/>
<dbReference type="InterPro" id="IPR015943">
    <property type="entry name" value="WD40/YVTN_repeat-like_dom_sf"/>
</dbReference>
<sequence>MENGGAAVPGGIRSLLWKVKIPEDLSNTVFVGDVLVVTHGDQIEGREADTGRLLWSFGVSDSNGYSPPEERIGVTGDYVVAAIPRDGKDKTDEEAPRGDGLLTFNGRTGALLWTLGSGFHGSDTPMPPLVTYLGVGEGNVLIHLPAIGVVRALDVADGRRRWDSPLPSGCLGQTGGADRWVVAMLISCGRETRLRVLSASTGRWLWEQEVFPLGDPLVMVADGVVGLESDNALNVYDADGRQLYEHVAEHACPCSLVATATGVLVVGQDDYRNSLLTAIVDRRSGRVIESEDESVSFMAVQALDGRIYATRRLGELQSSIVVTVDPVTGEQTPVVAFPAPVSLLGMSRYALLFASVSTSSLAAYTTVPPSADPGATARGGVGRERWRDACALIPASTLRAEFPEAHYTPVARPGPPELALDTPVGCDLVPGDARHPVITIDIRWAGTDKDETEDVLQDLMARFDEKKPIPLGHGAQMYTNSAVRDVAILRAGDTVVRMDGAGGHEVTVRLARQVVRGLRATR</sequence>
<name>A0ABV8EV95_9ACTN</name>
<evidence type="ECO:0000313" key="2">
    <source>
        <dbReference type="EMBL" id="MFC3979028.1"/>
    </source>
</evidence>
<comment type="caution">
    <text evidence="2">The sequence shown here is derived from an EMBL/GenBank/DDBJ whole genome shotgun (WGS) entry which is preliminary data.</text>
</comment>